<organism evidence="7 8">
    <name type="scientific">Selenomonas ruminantium</name>
    <dbReference type="NCBI Taxonomy" id="971"/>
    <lineage>
        <taxon>Bacteria</taxon>
        <taxon>Bacillati</taxon>
        <taxon>Bacillota</taxon>
        <taxon>Negativicutes</taxon>
        <taxon>Selenomonadales</taxon>
        <taxon>Selenomonadaceae</taxon>
        <taxon>Selenomonas</taxon>
    </lineage>
</organism>
<protein>
    <submittedName>
        <fullName evidence="7">Cobalt-precorrin 3 C17-methyltransferase</fullName>
    </submittedName>
</protein>
<dbReference type="EMBL" id="FOQK01000014">
    <property type="protein sequence ID" value="SFI08931.1"/>
    <property type="molecule type" value="Genomic_DNA"/>
</dbReference>
<dbReference type="InterPro" id="IPR051810">
    <property type="entry name" value="Precorrin_MeTrfase"/>
</dbReference>
<keyword evidence="3 7" id="KW-0489">Methyltransferase</keyword>
<evidence type="ECO:0000313" key="7">
    <source>
        <dbReference type="EMBL" id="SFI08931.1"/>
    </source>
</evidence>
<dbReference type="AlphaFoldDB" id="A0A1I3FDF5"/>
<dbReference type="InterPro" id="IPR014776">
    <property type="entry name" value="4pyrrole_Mease_sub2"/>
</dbReference>
<evidence type="ECO:0000256" key="4">
    <source>
        <dbReference type="ARBA" id="ARBA00022679"/>
    </source>
</evidence>
<keyword evidence="5" id="KW-0949">S-adenosyl-L-methionine</keyword>
<dbReference type="Gene3D" id="3.40.1010.10">
    <property type="entry name" value="Cobalt-precorrin-4 Transmethylase, Domain 1"/>
    <property type="match status" value="1"/>
</dbReference>
<evidence type="ECO:0000256" key="3">
    <source>
        <dbReference type="ARBA" id="ARBA00022603"/>
    </source>
</evidence>
<dbReference type="Gene3D" id="3.30.950.10">
    <property type="entry name" value="Methyltransferase, Cobalt-precorrin-4 Transmethylase, Domain 2"/>
    <property type="match status" value="1"/>
</dbReference>
<keyword evidence="2" id="KW-0169">Cobalamin biosynthesis</keyword>
<evidence type="ECO:0000313" key="8">
    <source>
        <dbReference type="Proteomes" id="UP000183639"/>
    </source>
</evidence>
<dbReference type="GO" id="GO:0032259">
    <property type="term" value="P:methylation"/>
    <property type="evidence" value="ECO:0007669"/>
    <property type="project" value="UniProtKB-KW"/>
</dbReference>
<evidence type="ECO:0000256" key="2">
    <source>
        <dbReference type="ARBA" id="ARBA00022573"/>
    </source>
</evidence>
<gene>
    <name evidence="7" type="ORF">SAMN04487861_11427</name>
</gene>
<dbReference type="GO" id="GO:0009236">
    <property type="term" value="P:cobalamin biosynthetic process"/>
    <property type="evidence" value="ECO:0007669"/>
    <property type="project" value="UniProtKB-UniPathway"/>
</dbReference>
<reference evidence="7 8" key="1">
    <citation type="submission" date="2016-10" db="EMBL/GenBank/DDBJ databases">
        <authorList>
            <person name="de Groot N.N."/>
        </authorList>
    </citation>
    <scope>NUCLEOTIDE SEQUENCE [LARGE SCALE GENOMIC DNA]</scope>
    <source>
        <strain evidence="7 8">Z108</strain>
    </source>
</reference>
<dbReference type="SUPFAM" id="SSF53790">
    <property type="entry name" value="Tetrapyrrole methylase"/>
    <property type="match status" value="1"/>
</dbReference>
<name>A0A1I3FDF5_SELRU</name>
<evidence type="ECO:0000256" key="5">
    <source>
        <dbReference type="ARBA" id="ARBA00022691"/>
    </source>
</evidence>
<keyword evidence="4 7" id="KW-0808">Transferase</keyword>
<sequence length="246" mass="26695">MIGIGPGSLEDMTPRARKAIEAAAVVAGYNTYIKLIEPLLADKQVIGTAMMQEIERCRMAVDEAAAGRDTVVVSSGDAGVYGMAGLVLELILQREESQRPAFGGIIAGVSAVNAAASVLGAPLMHDFAVISLSNLLTPWELIRKRIEMAAQGDFVTALYNPKSKKRVQNIEEVREIMLKHRDPQTPVGIVTAASRDKEAKVISTLADFTKEDINMFSMVIIGNSQTYVKEGWMITPRGYENKENGL</sequence>
<evidence type="ECO:0000256" key="1">
    <source>
        <dbReference type="ARBA" id="ARBA00004953"/>
    </source>
</evidence>
<dbReference type="PANTHER" id="PTHR47036:SF1">
    <property type="entry name" value="COBALT-FACTOR III C(17)-METHYLTRANSFERASE-RELATED"/>
    <property type="match status" value="1"/>
</dbReference>
<proteinExistence type="predicted"/>
<comment type="pathway">
    <text evidence="1">Cofactor biosynthesis; adenosylcobalamin biosynthesis.</text>
</comment>
<dbReference type="GO" id="GO:0008168">
    <property type="term" value="F:methyltransferase activity"/>
    <property type="evidence" value="ECO:0007669"/>
    <property type="project" value="UniProtKB-KW"/>
</dbReference>
<evidence type="ECO:0000259" key="6">
    <source>
        <dbReference type="Pfam" id="PF00590"/>
    </source>
</evidence>
<dbReference type="Proteomes" id="UP000183639">
    <property type="component" value="Unassembled WGS sequence"/>
</dbReference>
<feature type="domain" description="Tetrapyrrole methylase" evidence="6">
    <location>
        <begin position="2"/>
        <end position="207"/>
    </location>
</feature>
<dbReference type="InterPro" id="IPR035996">
    <property type="entry name" value="4pyrrol_Methylase_sf"/>
</dbReference>
<dbReference type="InterPro" id="IPR000878">
    <property type="entry name" value="4pyrrol_Mease"/>
</dbReference>
<dbReference type="CDD" id="cd11646">
    <property type="entry name" value="Precorrin_3B_C17_MT"/>
    <property type="match status" value="1"/>
</dbReference>
<dbReference type="InterPro" id="IPR014777">
    <property type="entry name" value="4pyrrole_Mease_sub1"/>
</dbReference>
<dbReference type="UniPathway" id="UPA00148"/>
<dbReference type="Pfam" id="PF00590">
    <property type="entry name" value="TP_methylase"/>
    <property type="match status" value="1"/>
</dbReference>
<accession>A0A1I3FDF5</accession>
<dbReference type="InterPro" id="IPR006363">
    <property type="entry name" value="Cbl_synth_CobJ/CibH_dom"/>
</dbReference>
<dbReference type="PANTHER" id="PTHR47036">
    <property type="entry name" value="COBALT-FACTOR III C(17)-METHYLTRANSFERASE-RELATED"/>
    <property type="match status" value="1"/>
</dbReference>
<dbReference type="NCBIfam" id="TIGR01466">
    <property type="entry name" value="cobJ_cbiH"/>
    <property type="match status" value="1"/>
</dbReference>